<evidence type="ECO:0008006" key="14">
    <source>
        <dbReference type="Google" id="ProtNLM"/>
    </source>
</evidence>
<keyword evidence="10" id="KW-0503">Monooxygenase</keyword>
<protein>
    <recommendedName>
        <fullName evidence="14">Ferulate 5-hydroxylase</fullName>
    </recommendedName>
</protein>
<accession>A0A803KTY6</accession>
<dbReference type="PROSITE" id="PS00086">
    <property type="entry name" value="CYTOCHROME_P450"/>
    <property type="match status" value="1"/>
</dbReference>
<comment type="subcellular location">
    <subcellularLocation>
        <location evidence="1">Membrane</location>
        <topology evidence="1">Single-pass membrane protein</topology>
    </subcellularLocation>
</comment>
<dbReference type="GO" id="GO:0020037">
    <property type="term" value="F:heme binding"/>
    <property type="evidence" value="ECO:0007669"/>
    <property type="project" value="InterPro"/>
</dbReference>
<dbReference type="InterPro" id="IPR002401">
    <property type="entry name" value="Cyt_P450_E_grp-I"/>
</dbReference>
<dbReference type="GO" id="GO:0016705">
    <property type="term" value="F:oxidoreductase activity, acting on paired donors, with incorporation or reduction of molecular oxygen"/>
    <property type="evidence" value="ECO:0007669"/>
    <property type="project" value="InterPro"/>
</dbReference>
<organism evidence="12 13">
    <name type="scientific">Chenopodium quinoa</name>
    <name type="common">Quinoa</name>
    <dbReference type="NCBI Taxonomy" id="63459"/>
    <lineage>
        <taxon>Eukaryota</taxon>
        <taxon>Viridiplantae</taxon>
        <taxon>Streptophyta</taxon>
        <taxon>Embryophyta</taxon>
        <taxon>Tracheophyta</taxon>
        <taxon>Spermatophyta</taxon>
        <taxon>Magnoliopsida</taxon>
        <taxon>eudicotyledons</taxon>
        <taxon>Gunneridae</taxon>
        <taxon>Pentapetalae</taxon>
        <taxon>Caryophyllales</taxon>
        <taxon>Chenopodiaceae</taxon>
        <taxon>Chenopodioideae</taxon>
        <taxon>Atripliceae</taxon>
        <taxon>Chenopodium</taxon>
    </lineage>
</organism>
<dbReference type="GO" id="GO:0005506">
    <property type="term" value="F:iron ion binding"/>
    <property type="evidence" value="ECO:0007669"/>
    <property type="project" value="InterPro"/>
</dbReference>
<dbReference type="Proteomes" id="UP000596660">
    <property type="component" value="Unplaced"/>
</dbReference>
<dbReference type="InterPro" id="IPR001128">
    <property type="entry name" value="Cyt_P450"/>
</dbReference>
<dbReference type="Gene3D" id="1.10.630.10">
    <property type="entry name" value="Cytochrome P450"/>
    <property type="match status" value="1"/>
</dbReference>
<keyword evidence="4 9" id="KW-0479">Metal-binding</keyword>
<evidence type="ECO:0000256" key="7">
    <source>
        <dbReference type="ARBA" id="ARBA00023004"/>
    </source>
</evidence>
<evidence type="ECO:0000256" key="6">
    <source>
        <dbReference type="ARBA" id="ARBA00023002"/>
    </source>
</evidence>
<feature type="binding site" description="axial binding residue" evidence="9">
    <location>
        <position position="454"/>
    </location>
    <ligand>
        <name>heme</name>
        <dbReference type="ChEBI" id="CHEBI:30413"/>
    </ligand>
    <ligandPart>
        <name>Fe</name>
        <dbReference type="ChEBI" id="CHEBI:18248"/>
    </ligandPart>
</feature>
<proteinExistence type="inferred from homology"/>
<keyword evidence="8 11" id="KW-0472">Membrane</keyword>
<dbReference type="OrthoDB" id="2789670at2759"/>
<dbReference type="InterPro" id="IPR053062">
    <property type="entry name" value="CYP450_84A"/>
</dbReference>
<dbReference type="Gramene" id="AUR62002494-RA">
    <property type="protein sequence ID" value="AUR62002494-RA:cds"/>
    <property type="gene ID" value="AUR62002494"/>
</dbReference>
<evidence type="ECO:0000256" key="9">
    <source>
        <dbReference type="PIRSR" id="PIRSR602401-1"/>
    </source>
</evidence>
<evidence type="ECO:0000256" key="2">
    <source>
        <dbReference type="ARBA" id="ARBA00022617"/>
    </source>
</evidence>
<evidence type="ECO:0000256" key="8">
    <source>
        <dbReference type="ARBA" id="ARBA00023136"/>
    </source>
</evidence>
<dbReference type="PANTHER" id="PTHR47945:SF5">
    <property type="entry name" value="CYTOCHROME P450 84A1-RELATED"/>
    <property type="match status" value="1"/>
</dbReference>
<dbReference type="GO" id="GO:0016020">
    <property type="term" value="C:membrane"/>
    <property type="evidence" value="ECO:0007669"/>
    <property type="project" value="UniProtKB-SubCell"/>
</dbReference>
<dbReference type="InterPro" id="IPR036396">
    <property type="entry name" value="Cyt_P450_sf"/>
</dbReference>
<evidence type="ECO:0000256" key="1">
    <source>
        <dbReference type="ARBA" id="ARBA00004167"/>
    </source>
</evidence>
<comment type="similarity">
    <text evidence="10">Belongs to the cytochrome P450 family.</text>
</comment>
<dbReference type="KEGG" id="cqi:110717956"/>
<keyword evidence="7 9" id="KW-0408">Iron</keyword>
<evidence type="ECO:0000256" key="4">
    <source>
        <dbReference type="ARBA" id="ARBA00022723"/>
    </source>
</evidence>
<dbReference type="PRINTS" id="PR00463">
    <property type="entry name" value="EP450I"/>
</dbReference>
<dbReference type="FunFam" id="1.10.630.10:FF:000054">
    <property type="entry name" value="Cytochrome P450 84A1"/>
    <property type="match status" value="1"/>
</dbReference>
<dbReference type="CDD" id="cd11072">
    <property type="entry name" value="CYP71-like"/>
    <property type="match status" value="1"/>
</dbReference>
<keyword evidence="5 11" id="KW-1133">Transmembrane helix</keyword>
<feature type="transmembrane region" description="Helical" evidence="11">
    <location>
        <begin position="6"/>
        <end position="26"/>
    </location>
</feature>
<dbReference type="RefSeq" id="XP_021752448.1">
    <property type="nucleotide sequence ID" value="XM_021896756.1"/>
</dbReference>
<dbReference type="OMA" id="FRHVFAI"/>
<dbReference type="InterPro" id="IPR017972">
    <property type="entry name" value="Cyt_P450_CS"/>
</dbReference>
<dbReference type="Pfam" id="PF00067">
    <property type="entry name" value="p450"/>
    <property type="match status" value="1"/>
</dbReference>
<dbReference type="PRINTS" id="PR00385">
    <property type="entry name" value="P450"/>
</dbReference>
<sequence length="517" mass="58876">MHEQLFLVLKSTLLVIALPMFILGIISRVRRKPYPPGPTGLPIIGNIAMMGQLTHHGLAKMAKRYGGLFHLKMGMVHIMVVSSPDEAREVLQVQDSVFSNRPASIAISYLTYERADMVFAHYSPFWRKMRKLCVMHLFSRKRAESWQSVRDEVDHIVWALSGRTGCPVNIVDHVFNLTKNVIYRAAFGSKFSEGQDEFIAILQEFSELFGAFNIADFIMFLTWVDPNGLNDRLVKARTALDRFIDPIIDDHAKKKATNNEHVKQDNKVEEDLDVVDELLNFYSEDAKLNKAGSSTEPIKLTKENIKGIIMDMMFGGTETITWAVEWVMTELLRNPEYMKRVQQELFNVVGLTRRVNESDLDKLPFFRCCIKETLRMHPPIPLLLHETAKDAVIGKYYIPKRSRVVINTWVIGRDPNSWSDPDTFKPERFLKEGAPDFKGANFEFIPFGSGRRSCPGMGLALYTLELCAANLLHCFTWELPDGMKPSELNMDETFGLTVSKVSRLIAVPSPRLLCPLS</sequence>
<dbReference type="PANTHER" id="PTHR47945">
    <property type="entry name" value="CYTOCHROME P450 84A1-RELATED"/>
    <property type="match status" value="1"/>
</dbReference>
<dbReference type="SMR" id="A0A803KTY6"/>
<gene>
    <name evidence="12" type="primary">LOC110717956</name>
</gene>
<keyword evidence="3 11" id="KW-0812">Transmembrane</keyword>
<comment type="cofactor">
    <cofactor evidence="9">
        <name>heme</name>
        <dbReference type="ChEBI" id="CHEBI:30413"/>
    </cofactor>
</comment>
<reference evidence="12" key="1">
    <citation type="journal article" date="2017" name="Nature">
        <title>The genome of Chenopodium quinoa.</title>
        <authorList>
            <person name="Jarvis D.E."/>
            <person name="Ho Y.S."/>
            <person name="Lightfoot D.J."/>
            <person name="Schmoeckel S.M."/>
            <person name="Li B."/>
            <person name="Borm T.J.A."/>
            <person name="Ohyanagi H."/>
            <person name="Mineta K."/>
            <person name="Michell C.T."/>
            <person name="Saber N."/>
            <person name="Kharbatia N.M."/>
            <person name="Rupper R.R."/>
            <person name="Sharp A.R."/>
            <person name="Dally N."/>
            <person name="Boughton B.A."/>
            <person name="Woo Y.H."/>
            <person name="Gao G."/>
            <person name="Schijlen E.G.W.M."/>
            <person name="Guo X."/>
            <person name="Momin A.A."/>
            <person name="Negrao S."/>
            <person name="Al-Babili S."/>
            <person name="Gehring C."/>
            <person name="Roessner U."/>
            <person name="Jung C."/>
            <person name="Murphy K."/>
            <person name="Arold S.T."/>
            <person name="Gojobori T."/>
            <person name="van der Linden C.G."/>
            <person name="van Loo E.N."/>
            <person name="Jellen E.N."/>
            <person name="Maughan P.J."/>
            <person name="Tester M."/>
        </authorList>
    </citation>
    <scope>NUCLEOTIDE SEQUENCE [LARGE SCALE GENOMIC DNA]</scope>
    <source>
        <strain evidence="12">cv. PI 614886</strain>
    </source>
</reference>
<keyword evidence="6 10" id="KW-0560">Oxidoreductase</keyword>
<keyword evidence="13" id="KW-1185">Reference proteome</keyword>
<evidence type="ECO:0000256" key="11">
    <source>
        <dbReference type="SAM" id="Phobius"/>
    </source>
</evidence>
<evidence type="ECO:0000256" key="3">
    <source>
        <dbReference type="ARBA" id="ARBA00022692"/>
    </source>
</evidence>
<reference evidence="12" key="2">
    <citation type="submission" date="2021-03" db="UniProtKB">
        <authorList>
            <consortium name="EnsemblPlants"/>
        </authorList>
    </citation>
    <scope>IDENTIFICATION</scope>
</reference>
<evidence type="ECO:0000313" key="13">
    <source>
        <dbReference type="Proteomes" id="UP000596660"/>
    </source>
</evidence>
<dbReference type="SUPFAM" id="SSF48264">
    <property type="entry name" value="Cytochrome P450"/>
    <property type="match status" value="1"/>
</dbReference>
<evidence type="ECO:0000256" key="10">
    <source>
        <dbReference type="RuleBase" id="RU000461"/>
    </source>
</evidence>
<dbReference type="GeneID" id="110717956"/>
<name>A0A803KTY6_CHEQI</name>
<dbReference type="EnsemblPlants" id="AUR62002494-RA">
    <property type="protein sequence ID" value="AUR62002494-RA:cds"/>
    <property type="gene ID" value="AUR62002494"/>
</dbReference>
<keyword evidence="2 9" id="KW-0349">Heme</keyword>
<dbReference type="AlphaFoldDB" id="A0A803KTY6"/>
<dbReference type="GO" id="GO:0004497">
    <property type="term" value="F:monooxygenase activity"/>
    <property type="evidence" value="ECO:0007669"/>
    <property type="project" value="UniProtKB-KW"/>
</dbReference>
<evidence type="ECO:0000313" key="12">
    <source>
        <dbReference type="EnsemblPlants" id="AUR62002494-RA:cds"/>
    </source>
</evidence>
<evidence type="ECO:0000256" key="5">
    <source>
        <dbReference type="ARBA" id="ARBA00022989"/>
    </source>
</evidence>